<gene>
    <name evidence="4" type="ORF">H7B67_20625</name>
</gene>
<evidence type="ECO:0000313" key="5">
    <source>
        <dbReference type="Proteomes" id="UP000535838"/>
    </source>
</evidence>
<feature type="region of interest" description="Disordered" evidence="1">
    <location>
        <begin position="1"/>
        <end position="20"/>
    </location>
</feature>
<evidence type="ECO:0000256" key="1">
    <source>
        <dbReference type="SAM" id="MobiDB-lite"/>
    </source>
</evidence>
<dbReference type="InterPro" id="IPR012854">
    <property type="entry name" value="Cu_amine_oxidase-like_N"/>
</dbReference>
<dbReference type="Proteomes" id="UP000535838">
    <property type="component" value="Unassembled WGS sequence"/>
</dbReference>
<name>A0A841SXA3_9BACL</name>
<dbReference type="RefSeq" id="WP_185121753.1">
    <property type="nucleotide sequence ID" value="NZ_JACJVQ010000018.1"/>
</dbReference>
<protein>
    <submittedName>
        <fullName evidence="4">Copper amine oxidase N-terminal domain-containing protein</fullName>
    </submittedName>
</protein>
<dbReference type="EMBL" id="JACJVQ010000018">
    <property type="protein sequence ID" value="MBB6636534.1"/>
    <property type="molecule type" value="Genomic_DNA"/>
</dbReference>
<feature type="domain" description="Copper amine oxidase-like N-terminal" evidence="3">
    <location>
        <begin position="401"/>
        <end position="482"/>
    </location>
</feature>
<dbReference type="SUPFAM" id="SSF52266">
    <property type="entry name" value="SGNH hydrolase"/>
    <property type="match status" value="1"/>
</dbReference>
<organism evidence="4 5">
    <name type="scientific">Cohnella thailandensis</name>
    <dbReference type="NCBI Taxonomy" id="557557"/>
    <lineage>
        <taxon>Bacteria</taxon>
        <taxon>Bacillati</taxon>
        <taxon>Bacillota</taxon>
        <taxon>Bacilli</taxon>
        <taxon>Bacillales</taxon>
        <taxon>Paenibacillaceae</taxon>
        <taxon>Cohnella</taxon>
    </lineage>
</organism>
<feature type="transmembrane region" description="Helical" evidence="2">
    <location>
        <begin position="29"/>
        <end position="51"/>
    </location>
</feature>
<dbReference type="AlphaFoldDB" id="A0A841SXA3"/>
<comment type="caution">
    <text evidence="4">The sequence shown here is derived from an EMBL/GenBank/DDBJ whole genome shotgun (WGS) entry which is preliminary data.</text>
</comment>
<reference evidence="4 5" key="1">
    <citation type="submission" date="2020-08" db="EMBL/GenBank/DDBJ databases">
        <title>Cohnella phylogeny.</title>
        <authorList>
            <person name="Dunlap C."/>
        </authorList>
    </citation>
    <scope>NUCLEOTIDE SEQUENCE [LARGE SCALE GENOMIC DNA]</scope>
    <source>
        <strain evidence="4 5">DSM 25241</strain>
    </source>
</reference>
<feature type="compositionally biased region" description="Low complexity" evidence="1">
    <location>
        <begin position="1"/>
        <end position="15"/>
    </location>
</feature>
<proteinExistence type="predicted"/>
<dbReference type="Pfam" id="PF07833">
    <property type="entry name" value="Cu_amine_oxidN1"/>
    <property type="match status" value="1"/>
</dbReference>
<evidence type="ECO:0000256" key="2">
    <source>
        <dbReference type="SAM" id="Phobius"/>
    </source>
</evidence>
<evidence type="ECO:0000259" key="3">
    <source>
        <dbReference type="Pfam" id="PF07833"/>
    </source>
</evidence>
<keyword evidence="2" id="KW-1133">Transmembrane helix</keyword>
<dbReference type="Gene3D" id="3.30.457.10">
    <property type="entry name" value="Copper amine oxidase-like, N-terminal domain"/>
    <property type="match status" value="1"/>
</dbReference>
<keyword evidence="5" id="KW-1185">Reference proteome</keyword>
<keyword evidence="2" id="KW-0472">Membrane</keyword>
<sequence length="499" mass="56882">MQAPIPAAKPAASPHPRTKRSAKAAHRTWIRSFVIATVSLVVLICIFTVAIDPLQFYRQASVIPMVFFTEERYQNPGLAKNFDYDTIIVGTSMTENFLPSVVGKALHGKAMKLSMRGSMADEQRKIAKLALDTGKVKQVLWGLDYFALKEQDPELAADFPDYLYDSDWTNDYKYWFNLSVYTMLAKSLVHAHRNGNNRDLEYLGNWNGTGGFSAEKVMKDYRLAQANEKYFGLNEEPLELIKQNFTTNILSLVRLHPETQFIFFYPPYSILRHEVWKTTNEARYRNQLEMGEWMFEQLDRLPNAKVYDFQTEADITFDLSLYKDLSHYNQDVNTWIAERIGEDDAKYRVTADNVRAFADTLEEQLVSLLIADGNRVRNAVFSLKRGDAEQRPTFSEIRAVGEKELLVPAKEAATVLGASLQWDNETKTLQLAREHRKYSLKLGETEAEADGRSFELDAAPKMAGDVLLVPFRSLAELLGYEAATELPNDHTLRIAVKLS</sequence>
<evidence type="ECO:0000313" key="4">
    <source>
        <dbReference type="EMBL" id="MBB6636534.1"/>
    </source>
</evidence>
<accession>A0A841SXA3</accession>
<keyword evidence="2" id="KW-0812">Transmembrane</keyword>
<dbReference type="InterPro" id="IPR036582">
    <property type="entry name" value="Mao_N_sf"/>
</dbReference>
<dbReference type="SUPFAM" id="SSF55383">
    <property type="entry name" value="Copper amine oxidase, domain N"/>
    <property type="match status" value="1"/>
</dbReference>